<evidence type="ECO:0000256" key="6">
    <source>
        <dbReference type="ARBA" id="ARBA00022777"/>
    </source>
</evidence>
<evidence type="ECO:0000259" key="11">
    <source>
        <dbReference type="Pfam" id="PF00370"/>
    </source>
</evidence>
<dbReference type="PANTHER" id="PTHR10196">
    <property type="entry name" value="SUGAR KINASE"/>
    <property type="match status" value="1"/>
</dbReference>
<feature type="non-terminal residue" evidence="13">
    <location>
        <position position="1"/>
    </location>
</feature>
<evidence type="ECO:0000256" key="8">
    <source>
        <dbReference type="ARBA" id="ARBA00022840"/>
    </source>
</evidence>
<dbReference type="GO" id="GO:0005829">
    <property type="term" value="C:cytosol"/>
    <property type="evidence" value="ECO:0007669"/>
    <property type="project" value="TreeGrafter"/>
</dbReference>
<protein>
    <recommendedName>
        <fullName evidence="3">glycerol kinase</fullName>
        <ecNumber evidence="3">2.7.1.30</ecNumber>
    </recommendedName>
    <alternativeName>
        <fullName evidence="9">ATP:glycerol 3-phosphotransferase</fullName>
    </alternativeName>
</protein>
<dbReference type="InterPro" id="IPR000577">
    <property type="entry name" value="Carb_kinase_FGGY"/>
</dbReference>
<keyword evidence="7" id="KW-0319">Glycerol metabolism</keyword>
<dbReference type="EC" id="2.7.1.30" evidence="3"/>
<comment type="catalytic activity">
    <reaction evidence="10">
        <text>glycerol + ATP = sn-glycerol 3-phosphate + ADP + H(+)</text>
        <dbReference type="Rhea" id="RHEA:21644"/>
        <dbReference type="ChEBI" id="CHEBI:15378"/>
        <dbReference type="ChEBI" id="CHEBI:17754"/>
        <dbReference type="ChEBI" id="CHEBI:30616"/>
        <dbReference type="ChEBI" id="CHEBI:57597"/>
        <dbReference type="ChEBI" id="CHEBI:456216"/>
        <dbReference type="EC" id="2.7.1.30"/>
    </reaction>
</comment>
<dbReference type="InterPro" id="IPR043129">
    <property type="entry name" value="ATPase_NBD"/>
</dbReference>
<keyword evidence="8" id="KW-0067">ATP-binding</keyword>
<dbReference type="InterPro" id="IPR018484">
    <property type="entry name" value="FGGY_N"/>
</dbReference>
<organism evidence="13">
    <name type="scientific">marine metagenome</name>
    <dbReference type="NCBI Taxonomy" id="408172"/>
    <lineage>
        <taxon>unclassified sequences</taxon>
        <taxon>metagenomes</taxon>
        <taxon>ecological metagenomes</taxon>
    </lineage>
</organism>
<evidence type="ECO:0000256" key="7">
    <source>
        <dbReference type="ARBA" id="ARBA00022798"/>
    </source>
</evidence>
<accession>A0A381W0W6</accession>
<dbReference type="InterPro" id="IPR018483">
    <property type="entry name" value="Carb_kinase_FGGY_CS"/>
</dbReference>
<evidence type="ECO:0000256" key="4">
    <source>
        <dbReference type="ARBA" id="ARBA00022679"/>
    </source>
</evidence>
<evidence type="ECO:0000256" key="5">
    <source>
        <dbReference type="ARBA" id="ARBA00022741"/>
    </source>
</evidence>
<evidence type="ECO:0000256" key="1">
    <source>
        <dbReference type="ARBA" id="ARBA00005190"/>
    </source>
</evidence>
<dbReference type="GO" id="GO:0004370">
    <property type="term" value="F:glycerol kinase activity"/>
    <property type="evidence" value="ECO:0007669"/>
    <property type="project" value="UniProtKB-EC"/>
</dbReference>
<dbReference type="Gene3D" id="3.30.420.40">
    <property type="match status" value="2"/>
</dbReference>
<dbReference type="FunFam" id="3.30.420.40:FF:000007">
    <property type="entry name" value="Glycerol kinase"/>
    <property type="match status" value="1"/>
</dbReference>
<dbReference type="PROSITE" id="PS00445">
    <property type="entry name" value="FGGY_KINASES_2"/>
    <property type="match status" value="1"/>
</dbReference>
<evidence type="ECO:0000259" key="12">
    <source>
        <dbReference type="Pfam" id="PF02782"/>
    </source>
</evidence>
<gene>
    <name evidence="13" type="ORF">METZ01_LOCUS99014</name>
</gene>
<comment type="pathway">
    <text evidence="1">Polyol metabolism; glycerol degradation via glycerol kinase pathway; sn-glycerol 3-phosphate from glycerol: step 1/1.</text>
</comment>
<dbReference type="GO" id="GO:0006072">
    <property type="term" value="P:glycerol-3-phosphate metabolic process"/>
    <property type="evidence" value="ECO:0007669"/>
    <property type="project" value="InterPro"/>
</dbReference>
<evidence type="ECO:0000313" key="13">
    <source>
        <dbReference type="EMBL" id="SVA46160.1"/>
    </source>
</evidence>
<dbReference type="PIRSF" id="PIRSF000538">
    <property type="entry name" value="GlpK"/>
    <property type="match status" value="1"/>
</dbReference>
<dbReference type="SUPFAM" id="SSF53067">
    <property type="entry name" value="Actin-like ATPase domain"/>
    <property type="match status" value="2"/>
</dbReference>
<feature type="domain" description="Carbohydrate kinase FGGY C-terminal" evidence="12">
    <location>
        <begin position="256"/>
        <end position="446"/>
    </location>
</feature>
<dbReference type="InterPro" id="IPR018485">
    <property type="entry name" value="FGGY_C"/>
</dbReference>
<keyword evidence="4" id="KW-0808">Transferase</keyword>
<proteinExistence type="inferred from homology"/>
<evidence type="ECO:0000256" key="3">
    <source>
        <dbReference type="ARBA" id="ARBA00012099"/>
    </source>
</evidence>
<dbReference type="NCBIfam" id="TIGR01311">
    <property type="entry name" value="glycerol_kin"/>
    <property type="match status" value="1"/>
</dbReference>
<evidence type="ECO:0000256" key="10">
    <source>
        <dbReference type="ARBA" id="ARBA00052101"/>
    </source>
</evidence>
<sequence>VAVVLSLDAGTTSVRTVAVDESGTVVDSAQQEFPQYFPRPGWVEHDAEEIWEAASSTLSLVARRQAENGTPIAALGITNQRETVVAWDVATDRPRHRAIVWQDRRTASRCKALASEGALDEVRRTTGLVLDPYFSATKFEWLLTEGAVVADDNLRLGTVDAWLLWKLTGGAVHATEPSNASRTMLFDLRTGGWSPDLCGRFSVPIAALPEIRSTSGRFGTTTNDGPIPAGVPVSGMAGDQQAALFGQACFTAGDAKNTYGTGSFVLINLGPELPTPVDGLLNTVAWQLGDAESMTYALEGSIFSTGATVQWLRDELGLISEAAELGPLAESVEDSAGVVFVPAFAGLGSPWWDPWARGMIIGLTRGTGRAELARAVVEAMAFQTRDVVEAMVGAGAQPLTELKVDGGAAVMDLLLKLQADQLGVPVTRSATTETTALGAAFFAGLAEKLWSSTDELAGLWRGDPSVEPAVDRRAAEVSYRRWLEAVERSRGWAPD</sequence>
<reference evidence="13" key="1">
    <citation type="submission" date="2018-05" db="EMBL/GenBank/DDBJ databases">
        <authorList>
            <person name="Lanie J.A."/>
            <person name="Ng W.-L."/>
            <person name="Kazmierczak K.M."/>
            <person name="Andrzejewski T.M."/>
            <person name="Davidsen T.M."/>
            <person name="Wayne K.J."/>
            <person name="Tettelin H."/>
            <person name="Glass J.I."/>
            <person name="Rusch D."/>
            <person name="Podicherti R."/>
            <person name="Tsui H.-C.T."/>
            <person name="Winkler M.E."/>
        </authorList>
    </citation>
    <scope>NUCLEOTIDE SEQUENCE</scope>
</reference>
<dbReference type="Pfam" id="PF00370">
    <property type="entry name" value="FGGY_N"/>
    <property type="match status" value="1"/>
</dbReference>
<dbReference type="GO" id="GO:0006071">
    <property type="term" value="P:glycerol metabolic process"/>
    <property type="evidence" value="ECO:0007669"/>
    <property type="project" value="UniProtKB-KW"/>
</dbReference>
<dbReference type="InterPro" id="IPR005999">
    <property type="entry name" value="Glycerol_kin"/>
</dbReference>
<feature type="domain" description="Carbohydrate kinase FGGY N-terminal" evidence="11">
    <location>
        <begin position="4"/>
        <end position="246"/>
    </location>
</feature>
<keyword evidence="5" id="KW-0547">Nucleotide-binding</keyword>
<dbReference type="GO" id="GO:0005524">
    <property type="term" value="F:ATP binding"/>
    <property type="evidence" value="ECO:0007669"/>
    <property type="project" value="UniProtKB-KW"/>
</dbReference>
<dbReference type="PANTHER" id="PTHR10196:SF69">
    <property type="entry name" value="GLYCEROL KINASE"/>
    <property type="match status" value="1"/>
</dbReference>
<name>A0A381W0W6_9ZZZZ</name>
<dbReference type="Pfam" id="PF02782">
    <property type="entry name" value="FGGY_C"/>
    <property type="match status" value="1"/>
</dbReference>
<dbReference type="NCBIfam" id="NF000756">
    <property type="entry name" value="PRK00047.1"/>
    <property type="match status" value="1"/>
</dbReference>
<dbReference type="AlphaFoldDB" id="A0A381W0W6"/>
<comment type="similarity">
    <text evidence="2">Belongs to the FGGY kinase family.</text>
</comment>
<dbReference type="CDD" id="cd07769">
    <property type="entry name" value="ASKHA_NBD_FGGY_GK"/>
    <property type="match status" value="1"/>
</dbReference>
<evidence type="ECO:0000256" key="2">
    <source>
        <dbReference type="ARBA" id="ARBA00009156"/>
    </source>
</evidence>
<evidence type="ECO:0000256" key="9">
    <source>
        <dbReference type="ARBA" id="ARBA00043149"/>
    </source>
</evidence>
<dbReference type="EMBL" id="UINC01010372">
    <property type="protein sequence ID" value="SVA46160.1"/>
    <property type="molecule type" value="Genomic_DNA"/>
</dbReference>
<keyword evidence="6" id="KW-0418">Kinase</keyword>